<dbReference type="AlphaFoldDB" id="A0A345HSR0"/>
<reference evidence="2" key="1">
    <citation type="submission" date="2018-07" db="EMBL/GenBank/DDBJ databases">
        <authorList>
            <person name="Zhao J."/>
        </authorList>
    </citation>
    <scope>NUCLEOTIDE SEQUENCE [LARGE SCALE GENOMIC DNA]</scope>
    <source>
        <strain evidence="2">GSSD-12</strain>
    </source>
</reference>
<sequence>MISDQVREFLRLGHPLPPQDDDSEEGDEAFEEMTEALHAIEKPVTNEEATLLMECFGDDECFGLAWTLLHIVESAPLPPVTSPPPDGSNVWISRLWLRYQNSMFLERFRELAGDLGRPPELTPHRAIEEWSEFVDDCAEGYEGTLFEYGDDISIRSFLQRVIDDPVIREVPELAWFKKDIQAVDDKFAGLLSRGFEVPGGRGWWERRIPRVAGREMAENVKDHYGHDVEVI</sequence>
<dbReference type="EMBL" id="CP031194">
    <property type="protein sequence ID" value="AXG79734.1"/>
    <property type="molecule type" value="Genomic_DNA"/>
</dbReference>
<evidence type="ECO:0000313" key="2">
    <source>
        <dbReference type="Proteomes" id="UP000253868"/>
    </source>
</evidence>
<organism evidence="1 2">
    <name type="scientific">Streptomyces paludis</name>
    <dbReference type="NCBI Taxonomy" id="2282738"/>
    <lineage>
        <taxon>Bacteria</taxon>
        <taxon>Bacillati</taxon>
        <taxon>Actinomycetota</taxon>
        <taxon>Actinomycetes</taxon>
        <taxon>Kitasatosporales</taxon>
        <taxon>Streptomycetaceae</taxon>
        <taxon>Streptomyces</taxon>
    </lineage>
</organism>
<keyword evidence="2" id="KW-1185">Reference proteome</keyword>
<protein>
    <submittedName>
        <fullName evidence="1">Uncharacterized protein</fullName>
    </submittedName>
</protein>
<accession>A0A345HSR0</accession>
<dbReference type="KEGG" id="spad:DVK44_21100"/>
<dbReference type="OrthoDB" id="4178485at2"/>
<proteinExistence type="predicted"/>
<evidence type="ECO:0000313" key="1">
    <source>
        <dbReference type="EMBL" id="AXG79734.1"/>
    </source>
</evidence>
<dbReference type="RefSeq" id="WP_114661063.1">
    <property type="nucleotide sequence ID" value="NZ_CP031194.1"/>
</dbReference>
<dbReference type="Proteomes" id="UP000253868">
    <property type="component" value="Chromosome"/>
</dbReference>
<gene>
    <name evidence="1" type="ORF">DVK44_21100</name>
</gene>
<name>A0A345HSR0_9ACTN</name>